<proteinExistence type="predicted"/>
<accession>A0ABW1UMU5</accession>
<feature type="transmembrane region" description="Helical" evidence="1">
    <location>
        <begin position="239"/>
        <end position="262"/>
    </location>
</feature>
<comment type="caution">
    <text evidence="2">The sequence shown here is derived from an EMBL/GenBank/DDBJ whole genome shotgun (WGS) entry which is preliminary data.</text>
</comment>
<dbReference type="Pfam" id="PF09586">
    <property type="entry name" value="YfhO"/>
    <property type="match status" value="1"/>
</dbReference>
<evidence type="ECO:0000313" key="3">
    <source>
        <dbReference type="Proteomes" id="UP001596310"/>
    </source>
</evidence>
<feature type="transmembrane region" description="Helical" evidence="1">
    <location>
        <begin position="117"/>
        <end position="136"/>
    </location>
</feature>
<protein>
    <submittedName>
        <fullName evidence="2">YfhO family protein</fullName>
    </submittedName>
</protein>
<keyword evidence="1" id="KW-0472">Membrane</keyword>
<evidence type="ECO:0000256" key="1">
    <source>
        <dbReference type="SAM" id="Phobius"/>
    </source>
</evidence>
<organism evidence="2 3">
    <name type="scientific">Lapidilactobacillus achengensis</name>
    <dbReference type="NCBI Taxonomy" id="2486000"/>
    <lineage>
        <taxon>Bacteria</taxon>
        <taxon>Bacillati</taxon>
        <taxon>Bacillota</taxon>
        <taxon>Bacilli</taxon>
        <taxon>Lactobacillales</taxon>
        <taxon>Lactobacillaceae</taxon>
        <taxon>Lapidilactobacillus</taxon>
    </lineage>
</organism>
<feature type="transmembrane region" description="Helical" evidence="1">
    <location>
        <begin position="419"/>
        <end position="437"/>
    </location>
</feature>
<feature type="transmembrane region" description="Helical" evidence="1">
    <location>
        <begin position="330"/>
        <end position="350"/>
    </location>
</feature>
<name>A0ABW1UMU5_9LACO</name>
<dbReference type="RefSeq" id="WP_125596954.1">
    <property type="nucleotide sequence ID" value="NZ_JBHSSM010000005.1"/>
</dbReference>
<feature type="transmembrane region" description="Helical" evidence="1">
    <location>
        <begin position="444"/>
        <end position="464"/>
    </location>
</feature>
<keyword evidence="3" id="KW-1185">Reference proteome</keyword>
<feature type="transmembrane region" description="Helical" evidence="1">
    <location>
        <begin position="21"/>
        <end position="40"/>
    </location>
</feature>
<feature type="transmembrane region" description="Helical" evidence="1">
    <location>
        <begin position="148"/>
        <end position="181"/>
    </location>
</feature>
<feature type="transmembrane region" description="Helical" evidence="1">
    <location>
        <begin position="857"/>
        <end position="876"/>
    </location>
</feature>
<keyword evidence="1" id="KW-0812">Transmembrane</keyword>
<dbReference type="PANTHER" id="PTHR38454:SF1">
    <property type="entry name" value="INTEGRAL MEMBRANE PROTEIN"/>
    <property type="match status" value="1"/>
</dbReference>
<dbReference type="EMBL" id="JBHSSM010000005">
    <property type="protein sequence ID" value="MFC6314356.1"/>
    <property type="molecule type" value="Genomic_DNA"/>
</dbReference>
<feature type="transmembrane region" description="Helical" evidence="1">
    <location>
        <begin position="300"/>
        <end position="318"/>
    </location>
</feature>
<evidence type="ECO:0000313" key="2">
    <source>
        <dbReference type="EMBL" id="MFC6314356.1"/>
    </source>
</evidence>
<feature type="transmembrane region" description="Helical" evidence="1">
    <location>
        <begin position="391"/>
        <end position="407"/>
    </location>
</feature>
<gene>
    <name evidence="2" type="ORF">ACFQHW_02060</name>
</gene>
<reference evidence="3" key="1">
    <citation type="journal article" date="2019" name="Int. J. Syst. Evol. Microbiol.">
        <title>The Global Catalogue of Microorganisms (GCM) 10K type strain sequencing project: providing services to taxonomists for standard genome sequencing and annotation.</title>
        <authorList>
            <consortium name="The Broad Institute Genomics Platform"/>
            <consortium name="The Broad Institute Genome Sequencing Center for Infectious Disease"/>
            <person name="Wu L."/>
            <person name="Ma J."/>
        </authorList>
    </citation>
    <scope>NUCLEOTIDE SEQUENCE [LARGE SCALE GENOMIC DNA]</scope>
    <source>
        <strain evidence="3">CCM 8897</strain>
    </source>
</reference>
<dbReference type="InterPro" id="IPR018580">
    <property type="entry name" value="Uncharacterised_YfhO"/>
</dbReference>
<sequence>MLRTNQFQQRQSAGERRQTTRLMFGAFGLTMLLYFIATALSGQNAFLGGSILSNDLSQQYLSLFAYYRKVWQGQATIGYSFSSGLGGSMAGDWAYYLLSPFNLILLLFPQAQLPLGLYVVIMLKLGSASLAFTYMARRCYPQLQALQLWSLAVAYSLMGFVVVYYLHLLWLDALICLPLIVWGLRRLTWDGSPLTYLFWLAAALITNYYMGFMLCIFSVLMFLYFGLLDWAKIQRKLRVIVNFVGASILAGGLAAFVLIPTWQNLTGGKFKLTETHLSTERLGSWQFFSKFVVGNNSNHYPNLFIGTFALLLFILFFLNQRIGWREKLITLGLTLLLGSGLMFEPIYLLWHGFQPPISFPYRFAYLLSFWLLFVAARAWQAGLEPLTRWQGFTLVGLGVVYTGYFFWRRHNFSAISATRLAWGLCVLLAGVALLFWLQKRQPTWAYAGILVLTCLDLGLNMVLIQRTVHTDSGTVYRQYATELGDEIDQIKADAGNQTQFYRIDKNFMRAHDRGDAYQHSYHGASLYTSNIAAVVPEFYQKLGLPGFGYTVAYTNGSKLTDALLGIRYFIDDPQTQSQSQTGVDYYGVRADLTSEPIIAKNGTRVTYRNDQALGLGFAAAGIAALPTTAASDPLANQNRLFQELTGSREQPLSLLKRRSLRLRNLTATTESGVTTLTKERAGAAASLTTSYQGLDAETSYYLSVDQHFRPSVSDFYVNGKKIDFFPVTVQPLILGVKPVNGRITIKIKLKTDQLNYRALDLARFEANVFAQGWQRLQQRQWQLSEFSDTKVVGTITTTAAQPNFLTTIPTVKGWQAQVDGQTVPLQTGLGTFIALKLKPGRHQITLTYQVPGLRRGLWVSLLSLLLVLAWWGWRYWRSRQTAHRNLLGH</sequence>
<feature type="transmembrane region" description="Helical" evidence="1">
    <location>
        <begin position="196"/>
        <end position="227"/>
    </location>
</feature>
<dbReference type="Proteomes" id="UP001596310">
    <property type="component" value="Unassembled WGS sequence"/>
</dbReference>
<keyword evidence="1" id="KW-1133">Transmembrane helix</keyword>
<dbReference type="PANTHER" id="PTHR38454">
    <property type="entry name" value="INTEGRAL MEMBRANE PROTEIN-RELATED"/>
    <property type="match status" value="1"/>
</dbReference>